<dbReference type="Gene3D" id="1.20.1280.50">
    <property type="match status" value="1"/>
</dbReference>
<feature type="domain" description="F-box" evidence="1">
    <location>
        <begin position="2"/>
        <end position="48"/>
    </location>
</feature>
<accession>A0A9P5TPR1</accession>
<dbReference type="EMBL" id="JADNYJ010000032">
    <property type="protein sequence ID" value="KAF8903167.1"/>
    <property type="molecule type" value="Genomic_DNA"/>
</dbReference>
<dbReference type="AlphaFoldDB" id="A0A9P5TPR1"/>
<organism evidence="2 3">
    <name type="scientific">Gymnopilus junonius</name>
    <name type="common">Spectacular rustgill mushroom</name>
    <name type="synonym">Gymnopilus spectabilis subsp. junonius</name>
    <dbReference type="NCBI Taxonomy" id="109634"/>
    <lineage>
        <taxon>Eukaryota</taxon>
        <taxon>Fungi</taxon>
        <taxon>Dikarya</taxon>
        <taxon>Basidiomycota</taxon>
        <taxon>Agaricomycotina</taxon>
        <taxon>Agaricomycetes</taxon>
        <taxon>Agaricomycetidae</taxon>
        <taxon>Agaricales</taxon>
        <taxon>Agaricineae</taxon>
        <taxon>Hymenogastraceae</taxon>
        <taxon>Gymnopilus</taxon>
    </lineage>
</organism>
<evidence type="ECO:0000313" key="2">
    <source>
        <dbReference type="EMBL" id="KAF8903167.1"/>
    </source>
</evidence>
<reference evidence="2" key="1">
    <citation type="submission" date="2020-11" db="EMBL/GenBank/DDBJ databases">
        <authorList>
            <consortium name="DOE Joint Genome Institute"/>
            <person name="Ahrendt S."/>
            <person name="Riley R."/>
            <person name="Andreopoulos W."/>
            <person name="LaButti K."/>
            <person name="Pangilinan J."/>
            <person name="Ruiz-duenas F.J."/>
            <person name="Barrasa J.M."/>
            <person name="Sanchez-Garcia M."/>
            <person name="Camarero S."/>
            <person name="Miyauchi S."/>
            <person name="Serrano A."/>
            <person name="Linde D."/>
            <person name="Babiker R."/>
            <person name="Drula E."/>
            <person name="Ayuso-Fernandez I."/>
            <person name="Pacheco R."/>
            <person name="Padilla G."/>
            <person name="Ferreira P."/>
            <person name="Barriuso J."/>
            <person name="Kellner H."/>
            <person name="Castanera R."/>
            <person name="Alfaro M."/>
            <person name="Ramirez L."/>
            <person name="Pisabarro A.G."/>
            <person name="Kuo A."/>
            <person name="Tritt A."/>
            <person name="Lipzen A."/>
            <person name="He G."/>
            <person name="Yan M."/>
            <person name="Ng V."/>
            <person name="Cullen D."/>
            <person name="Martin F."/>
            <person name="Rosso M.-N."/>
            <person name="Henrissat B."/>
            <person name="Hibbett D."/>
            <person name="Martinez A.T."/>
            <person name="Grigoriev I.V."/>
        </authorList>
    </citation>
    <scope>NUCLEOTIDE SEQUENCE</scope>
    <source>
        <strain evidence="2">AH 44721</strain>
    </source>
</reference>
<name>A0A9P5TPR1_GYMJU</name>
<evidence type="ECO:0000313" key="3">
    <source>
        <dbReference type="Proteomes" id="UP000724874"/>
    </source>
</evidence>
<sequence length="458" mass="51912">MGFRFNDLALDIIFEILGHLSIEDIVRIRHVCQRLLQASYQRSVWDTVYKRSDLFLPDGPFSSQSSSRLEALLVRATKINWTWTSPRPPIFTKRRFPRELPIYNFTADVISGRFLQLTQEDGIAWYDLDSSNIRTPVLTYPCYSVVTTSGYLKYQVNANGEGTDTAWVAFLAQSPTFRMQVHTIISQSGLYSYIGPFSVVLKLTFNTKTGPKVHLHSEIPTENLTKIIMDYDWLLLVREFEFPDEPMDLFHIPSMTNIYAPMHEQVQALADLNNLNYVISPRFLFLTFSTRNETLIEAYALPRNPEHCSHGHLIKSYSGLYPHAISNIQLVGEFSLMSNFPATWTSKIGLHLFDVTIDPAGMLVFTTQCQGMLNVGIATTTLSFSARTRSCLAVTHSTPGPVVLAHHIRREDSGYTMSVKSLKLPEGLQSRDMLAFDGFRGRVCLISGWTNIEILDCA</sequence>
<evidence type="ECO:0000259" key="1">
    <source>
        <dbReference type="PROSITE" id="PS50181"/>
    </source>
</evidence>
<dbReference type="Proteomes" id="UP000724874">
    <property type="component" value="Unassembled WGS sequence"/>
</dbReference>
<dbReference type="SUPFAM" id="SSF81383">
    <property type="entry name" value="F-box domain"/>
    <property type="match status" value="1"/>
</dbReference>
<dbReference type="InterPro" id="IPR036047">
    <property type="entry name" value="F-box-like_dom_sf"/>
</dbReference>
<gene>
    <name evidence="2" type="ORF">CPB84DRAFT_1845985</name>
</gene>
<dbReference type="InterPro" id="IPR001810">
    <property type="entry name" value="F-box_dom"/>
</dbReference>
<protein>
    <recommendedName>
        <fullName evidence="1">F-box domain-containing protein</fullName>
    </recommendedName>
</protein>
<dbReference type="Pfam" id="PF00646">
    <property type="entry name" value="F-box"/>
    <property type="match status" value="1"/>
</dbReference>
<dbReference type="SMART" id="SM00256">
    <property type="entry name" value="FBOX"/>
    <property type="match status" value="1"/>
</dbReference>
<dbReference type="OrthoDB" id="3019905at2759"/>
<dbReference type="PROSITE" id="PS50181">
    <property type="entry name" value="FBOX"/>
    <property type="match status" value="1"/>
</dbReference>
<keyword evidence="3" id="KW-1185">Reference proteome</keyword>
<comment type="caution">
    <text evidence="2">The sequence shown here is derived from an EMBL/GenBank/DDBJ whole genome shotgun (WGS) entry which is preliminary data.</text>
</comment>
<proteinExistence type="predicted"/>